<dbReference type="PROSITE" id="PS01295">
    <property type="entry name" value="ISPD"/>
    <property type="match status" value="1"/>
</dbReference>
<dbReference type="CDD" id="cd02516">
    <property type="entry name" value="CDP-ME_synthetase"/>
    <property type="match status" value="1"/>
</dbReference>
<dbReference type="Pfam" id="PF01128">
    <property type="entry name" value="IspD"/>
    <property type="match status" value="1"/>
</dbReference>
<dbReference type="InterPro" id="IPR029044">
    <property type="entry name" value="Nucleotide-diphossugar_trans"/>
</dbReference>
<feature type="site" description="Transition state stabilizer" evidence="7">
    <location>
        <position position="15"/>
    </location>
</feature>
<keyword evidence="9" id="KW-1185">Reference proteome</keyword>
<dbReference type="EC" id="2.7.7.60" evidence="7"/>
<dbReference type="HAMAP" id="MF_00108">
    <property type="entry name" value="IspD"/>
    <property type="match status" value="1"/>
</dbReference>
<dbReference type="PANTHER" id="PTHR32125:SF4">
    <property type="entry name" value="2-C-METHYL-D-ERYTHRITOL 4-PHOSPHATE CYTIDYLYLTRANSFERASE, CHLOROPLASTIC"/>
    <property type="match status" value="1"/>
</dbReference>
<dbReference type="InterPro" id="IPR001228">
    <property type="entry name" value="IspD"/>
</dbReference>
<reference evidence="8 9" key="1">
    <citation type="submission" date="2021-01" db="EMBL/GenBank/DDBJ databases">
        <title>Genomic Encyclopedia of Type Strains, Phase IV (KMG-IV): sequencing the most valuable type-strain genomes for metagenomic binning, comparative biology and taxonomic classification.</title>
        <authorList>
            <person name="Goeker M."/>
        </authorList>
    </citation>
    <scope>NUCLEOTIDE SEQUENCE [LARGE SCALE GENOMIC DNA]</scope>
    <source>
        <strain evidence="8 9">DSM 25540</strain>
    </source>
</reference>
<feature type="site" description="Transition state stabilizer" evidence="7">
    <location>
        <position position="22"/>
    </location>
</feature>
<evidence type="ECO:0000256" key="2">
    <source>
        <dbReference type="ARBA" id="ARBA00004787"/>
    </source>
</evidence>
<protein>
    <recommendedName>
        <fullName evidence="7">2-C-methyl-D-erythritol 4-phosphate cytidylyltransferase</fullName>
        <ecNumber evidence="7">2.7.7.60</ecNumber>
    </recommendedName>
    <alternativeName>
        <fullName evidence="7">4-diphosphocytidyl-2C-methyl-D-erythritol synthase</fullName>
    </alternativeName>
    <alternativeName>
        <fullName evidence="7">MEP cytidylyltransferase</fullName>
        <shortName evidence="7">MCT</shortName>
    </alternativeName>
</protein>
<evidence type="ECO:0000256" key="5">
    <source>
        <dbReference type="ARBA" id="ARBA00022695"/>
    </source>
</evidence>
<evidence type="ECO:0000313" key="8">
    <source>
        <dbReference type="EMBL" id="MBM7634693.1"/>
    </source>
</evidence>
<evidence type="ECO:0000256" key="4">
    <source>
        <dbReference type="ARBA" id="ARBA00022679"/>
    </source>
</evidence>
<evidence type="ECO:0000256" key="7">
    <source>
        <dbReference type="HAMAP-Rule" id="MF_00108"/>
    </source>
</evidence>
<comment type="similarity">
    <text evidence="3 7">Belongs to the IspD/TarI cytidylyltransferase family. IspD subfamily.</text>
</comment>
<evidence type="ECO:0000256" key="3">
    <source>
        <dbReference type="ARBA" id="ARBA00009789"/>
    </source>
</evidence>
<sequence length="234" mass="26238">MTYTVIIPAAGQGKRMKAGKNKQFLQLNDRPVIIHTLQVFERDPMCKQVIVVANHQEITQMEALFQQYALKKVDKVIEGGAERQESVFEGIKAVDDREGMVIIHDGARPFIEVEQIHELLTHVTAEQGAVLGTPVTDTIKRIDEHMNIVETVPRKPLVAVQTPQAFTYPMIHEAYQNAFTNQFVGTDDTSLVENMGKEVTVVFGNEDNIKLTTPFDLAVANVILRQRQGRGDSE</sequence>
<evidence type="ECO:0000256" key="1">
    <source>
        <dbReference type="ARBA" id="ARBA00001282"/>
    </source>
</evidence>
<comment type="catalytic activity">
    <reaction evidence="1 7">
        <text>2-C-methyl-D-erythritol 4-phosphate + CTP + H(+) = 4-CDP-2-C-methyl-D-erythritol + diphosphate</text>
        <dbReference type="Rhea" id="RHEA:13429"/>
        <dbReference type="ChEBI" id="CHEBI:15378"/>
        <dbReference type="ChEBI" id="CHEBI:33019"/>
        <dbReference type="ChEBI" id="CHEBI:37563"/>
        <dbReference type="ChEBI" id="CHEBI:57823"/>
        <dbReference type="ChEBI" id="CHEBI:58262"/>
        <dbReference type="EC" id="2.7.7.60"/>
    </reaction>
</comment>
<evidence type="ECO:0000256" key="6">
    <source>
        <dbReference type="ARBA" id="ARBA00023229"/>
    </source>
</evidence>
<dbReference type="Gene3D" id="3.90.550.10">
    <property type="entry name" value="Spore Coat Polysaccharide Biosynthesis Protein SpsA, Chain A"/>
    <property type="match status" value="1"/>
</dbReference>
<dbReference type="GO" id="GO:0050518">
    <property type="term" value="F:2-C-methyl-D-erythritol 4-phosphate cytidylyltransferase activity"/>
    <property type="evidence" value="ECO:0007669"/>
    <property type="project" value="UniProtKB-EC"/>
</dbReference>
<accession>A0ABS2PIP4</accession>
<dbReference type="Proteomes" id="UP000741863">
    <property type="component" value="Unassembled WGS sequence"/>
</dbReference>
<evidence type="ECO:0000313" key="9">
    <source>
        <dbReference type="Proteomes" id="UP000741863"/>
    </source>
</evidence>
<gene>
    <name evidence="7" type="primary">ispD</name>
    <name evidence="8" type="ORF">JOD17_003816</name>
</gene>
<comment type="function">
    <text evidence="7">Catalyzes the formation of 4-diphosphocytidyl-2-C-methyl-D-erythritol from CTP and 2-C-methyl-D-erythritol 4-phosphate (MEP).</text>
</comment>
<name>A0ABS2PIP4_9BACL</name>
<feature type="site" description="Positions MEP for the nucleophilic attack" evidence="7">
    <location>
        <position position="154"/>
    </location>
</feature>
<dbReference type="NCBIfam" id="TIGR00453">
    <property type="entry name" value="ispD"/>
    <property type="match status" value="1"/>
</dbReference>
<dbReference type="PANTHER" id="PTHR32125">
    <property type="entry name" value="2-C-METHYL-D-ERYTHRITOL 4-PHOSPHATE CYTIDYLYLTRANSFERASE, CHLOROPLASTIC"/>
    <property type="match status" value="1"/>
</dbReference>
<dbReference type="SUPFAM" id="SSF53448">
    <property type="entry name" value="Nucleotide-diphospho-sugar transferases"/>
    <property type="match status" value="1"/>
</dbReference>
<dbReference type="RefSeq" id="WP_204699471.1">
    <property type="nucleotide sequence ID" value="NZ_JAFBEC010000015.1"/>
</dbReference>
<dbReference type="InterPro" id="IPR018294">
    <property type="entry name" value="ISPD_synthase_CS"/>
</dbReference>
<keyword evidence="5 7" id="KW-0548">Nucleotidyltransferase</keyword>
<keyword evidence="4 7" id="KW-0808">Transferase</keyword>
<keyword evidence="6 7" id="KW-0414">Isoprene biosynthesis</keyword>
<comment type="caution">
    <text evidence="8">The sequence shown here is derived from an EMBL/GenBank/DDBJ whole genome shotgun (WGS) entry which is preliminary data.</text>
</comment>
<organism evidence="8 9">
    <name type="scientific">Geomicrobium sediminis</name>
    <dbReference type="NCBI Taxonomy" id="1347788"/>
    <lineage>
        <taxon>Bacteria</taxon>
        <taxon>Bacillati</taxon>
        <taxon>Bacillota</taxon>
        <taxon>Bacilli</taxon>
        <taxon>Bacillales</taxon>
        <taxon>Geomicrobium</taxon>
    </lineage>
</organism>
<proteinExistence type="inferred from homology"/>
<feature type="site" description="Positions MEP for the nucleophilic attack" evidence="7">
    <location>
        <position position="210"/>
    </location>
</feature>
<dbReference type="EMBL" id="JAFBEC010000015">
    <property type="protein sequence ID" value="MBM7634693.1"/>
    <property type="molecule type" value="Genomic_DNA"/>
</dbReference>
<comment type="pathway">
    <text evidence="2 7">Isoprenoid biosynthesis; isopentenyl diphosphate biosynthesis via DXP pathway; isopentenyl diphosphate from 1-deoxy-D-xylulose 5-phosphate: step 2/6.</text>
</comment>
<dbReference type="InterPro" id="IPR050088">
    <property type="entry name" value="IspD/TarI_cytidylyltransf_bact"/>
</dbReference>
<dbReference type="InterPro" id="IPR034683">
    <property type="entry name" value="IspD/TarI"/>
</dbReference>